<dbReference type="InterPro" id="IPR027417">
    <property type="entry name" value="P-loop_NTPase"/>
</dbReference>
<gene>
    <name evidence="1" type="ORF">GCM10025760_33230</name>
</gene>
<accession>A0ABP9MP34</accession>
<dbReference type="RefSeq" id="WP_194415487.1">
    <property type="nucleotide sequence ID" value="NZ_BAABKZ010000005.1"/>
</dbReference>
<evidence type="ECO:0000313" key="1">
    <source>
        <dbReference type="EMBL" id="GAA5098242.1"/>
    </source>
</evidence>
<comment type="caution">
    <text evidence="1">The sequence shown here is derived from an EMBL/GenBank/DDBJ whole genome shotgun (WGS) entry which is preliminary data.</text>
</comment>
<dbReference type="EMBL" id="BAABKZ010000005">
    <property type="protein sequence ID" value="GAA5098242.1"/>
    <property type="molecule type" value="Genomic_DNA"/>
</dbReference>
<evidence type="ECO:0000313" key="2">
    <source>
        <dbReference type="Proteomes" id="UP001501407"/>
    </source>
</evidence>
<proteinExistence type="predicted"/>
<dbReference type="Proteomes" id="UP001501407">
    <property type="component" value="Unassembled WGS sequence"/>
</dbReference>
<protein>
    <recommendedName>
        <fullName evidence="3">Adenylyl-sulfate kinase</fullName>
    </recommendedName>
</protein>
<dbReference type="Pfam" id="PF13671">
    <property type="entry name" value="AAA_33"/>
    <property type="match status" value="1"/>
</dbReference>
<dbReference type="Gene3D" id="3.40.50.300">
    <property type="entry name" value="P-loop containing nucleotide triphosphate hydrolases"/>
    <property type="match status" value="1"/>
</dbReference>
<sequence>MNSAHVLILHGSPGSGKTTLARTISEQLRADGVAHAVIDVDELNLIFPSPRRDFWLANLAAIWPNYAQVPDIRVIIPTVIADAERLEQLRAAVPAASFVVCELTAPIDELKARVTQREPTDEWRSSLRARVDHHAERTDLEQIRDVLVSTHHRSEEDAARDVLRVIGWTVS</sequence>
<dbReference type="SUPFAM" id="SSF52540">
    <property type="entry name" value="P-loop containing nucleoside triphosphate hydrolases"/>
    <property type="match status" value="1"/>
</dbReference>
<organism evidence="1 2">
    <name type="scientific">Microbacterium yannicii</name>
    <dbReference type="NCBI Taxonomy" id="671622"/>
    <lineage>
        <taxon>Bacteria</taxon>
        <taxon>Bacillati</taxon>
        <taxon>Actinomycetota</taxon>
        <taxon>Actinomycetes</taxon>
        <taxon>Micrococcales</taxon>
        <taxon>Microbacteriaceae</taxon>
        <taxon>Microbacterium</taxon>
    </lineage>
</organism>
<reference evidence="2" key="1">
    <citation type="journal article" date="2019" name="Int. J. Syst. Evol. Microbiol.">
        <title>The Global Catalogue of Microorganisms (GCM) 10K type strain sequencing project: providing services to taxonomists for standard genome sequencing and annotation.</title>
        <authorList>
            <consortium name="The Broad Institute Genomics Platform"/>
            <consortium name="The Broad Institute Genome Sequencing Center for Infectious Disease"/>
            <person name="Wu L."/>
            <person name="Ma J."/>
        </authorList>
    </citation>
    <scope>NUCLEOTIDE SEQUENCE [LARGE SCALE GENOMIC DNA]</scope>
    <source>
        <strain evidence="2">JCM 18959</strain>
    </source>
</reference>
<name>A0ABP9MP34_9MICO</name>
<keyword evidence="2" id="KW-1185">Reference proteome</keyword>
<evidence type="ECO:0008006" key="3">
    <source>
        <dbReference type="Google" id="ProtNLM"/>
    </source>
</evidence>